<dbReference type="Proteomes" id="UP000238937">
    <property type="component" value="Unassembled WGS sequence"/>
</dbReference>
<dbReference type="Pfam" id="PF00106">
    <property type="entry name" value="adh_short"/>
    <property type="match status" value="1"/>
</dbReference>
<gene>
    <name evidence="4" type="ORF">C7B77_25195</name>
</gene>
<proteinExistence type="inferred from homology"/>
<dbReference type="OrthoDB" id="9775296at2"/>
<dbReference type="CDD" id="cd05360">
    <property type="entry name" value="SDR_c3"/>
    <property type="match status" value="1"/>
</dbReference>
<dbReference type="Gene3D" id="3.40.50.720">
    <property type="entry name" value="NAD(P)-binding Rossmann-like Domain"/>
    <property type="match status" value="1"/>
</dbReference>
<comment type="similarity">
    <text evidence="1">Belongs to the short-chain dehydrogenases/reductases (SDR) family.</text>
</comment>
<dbReference type="SUPFAM" id="SSF51735">
    <property type="entry name" value="NAD(P)-binding Rossmann-fold domains"/>
    <property type="match status" value="1"/>
</dbReference>
<evidence type="ECO:0000256" key="1">
    <source>
        <dbReference type="ARBA" id="ARBA00006484"/>
    </source>
</evidence>
<keyword evidence="5" id="KW-1185">Reference proteome</keyword>
<dbReference type="PANTHER" id="PTHR44196">
    <property type="entry name" value="DEHYDROGENASE/REDUCTASE SDR FAMILY MEMBER 7B"/>
    <property type="match status" value="1"/>
</dbReference>
<dbReference type="PANTHER" id="PTHR44196:SF1">
    <property type="entry name" value="DEHYDROGENASE_REDUCTASE SDR FAMILY MEMBER 7B"/>
    <property type="match status" value="1"/>
</dbReference>
<evidence type="ECO:0000313" key="4">
    <source>
        <dbReference type="EMBL" id="PSB45537.1"/>
    </source>
</evidence>
<sequence length="336" mass="35960">MKLKPIEQQVVAVVGASSGIGRETALQLAKRGAKLVVSARSESGLASLVKEIEQFGAEAIAVPADVADYAQVQKIADATVDRFGRLDTWVHAAATAVISPFEQVTLEEFKRVIDVNLMGPVHAAKAALPLLRRTGRGAFVAVSSVEARRSMPLQTSYSASKHGLEGFLDGLRAELRHEGVPISITNVMPSVINTPFYNKARTKLGVKPTGVPPYYQPSLVAEAILHAAEHPTRDMIVGDVGRAVDLLQKFAPDLVDTVVGAIAIPGQRTDTIKATDDPNNLFEPIEGYDTVTGDFSDKIIPSFLDWFDTHPAAKWSTAAGLGALALIAANLFKDME</sequence>
<dbReference type="InterPro" id="IPR002347">
    <property type="entry name" value="SDR_fam"/>
</dbReference>
<dbReference type="EMBL" id="PVWO01000498">
    <property type="protein sequence ID" value="PSB45537.1"/>
    <property type="molecule type" value="Genomic_DNA"/>
</dbReference>
<dbReference type="RefSeq" id="WP_106311421.1">
    <property type="nucleotide sequence ID" value="NZ_PVWO01000498.1"/>
</dbReference>
<dbReference type="PRINTS" id="PR00081">
    <property type="entry name" value="GDHRDH"/>
</dbReference>
<dbReference type="InterPro" id="IPR020904">
    <property type="entry name" value="Sc_DH/Rdtase_CS"/>
</dbReference>
<dbReference type="PROSITE" id="PS00061">
    <property type="entry name" value="ADH_SHORT"/>
    <property type="match status" value="1"/>
</dbReference>
<evidence type="ECO:0000256" key="2">
    <source>
        <dbReference type="ARBA" id="ARBA00023002"/>
    </source>
</evidence>
<reference evidence="4 5" key="1">
    <citation type="submission" date="2018-03" db="EMBL/GenBank/DDBJ databases">
        <title>The ancient ancestry and fast evolution of plastids.</title>
        <authorList>
            <person name="Moore K.R."/>
            <person name="Magnabosco C."/>
            <person name="Momper L."/>
            <person name="Gold D.A."/>
            <person name="Bosak T."/>
            <person name="Fournier G.P."/>
        </authorList>
    </citation>
    <scope>NUCLEOTIDE SEQUENCE [LARGE SCALE GENOMIC DNA]</scope>
    <source>
        <strain evidence="4 5">CCALA 037</strain>
    </source>
</reference>
<dbReference type="NCBIfam" id="NF005495">
    <property type="entry name" value="PRK07109.1"/>
    <property type="match status" value="1"/>
</dbReference>
<dbReference type="SMART" id="SM00822">
    <property type="entry name" value="PKS_KR"/>
    <property type="match status" value="1"/>
</dbReference>
<name>A0A2T1FKL1_9CYAN</name>
<comment type="caution">
    <text evidence="4">The sequence shown here is derived from an EMBL/GenBank/DDBJ whole genome shotgun (WGS) entry which is preliminary data.</text>
</comment>
<evidence type="ECO:0000259" key="3">
    <source>
        <dbReference type="SMART" id="SM00822"/>
    </source>
</evidence>
<dbReference type="GO" id="GO:0016491">
    <property type="term" value="F:oxidoreductase activity"/>
    <property type="evidence" value="ECO:0007669"/>
    <property type="project" value="UniProtKB-KW"/>
</dbReference>
<accession>A0A2T1FKL1</accession>
<protein>
    <submittedName>
        <fullName evidence="4">Short-chain dehydrogenase</fullName>
    </submittedName>
</protein>
<organism evidence="4 5">
    <name type="scientific">Chamaesiphon polymorphus CCALA 037</name>
    <dbReference type="NCBI Taxonomy" id="2107692"/>
    <lineage>
        <taxon>Bacteria</taxon>
        <taxon>Bacillati</taxon>
        <taxon>Cyanobacteriota</taxon>
        <taxon>Cyanophyceae</taxon>
        <taxon>Gomontiellales</taxon>
        <taxon>Chamaesiphonaceae</taxon>
        <taxon>Chamaesiphon</taxon>
    </lineage>
</organism>
<evidence type="ECO:0000313" key="5">
    <source>
        <dbReference type="Proteomes" id="UP000238937"/>
    </source>
</evidence>
<feature type="domain" description="Ketoreductase" evidence="3">
    <location>
        <begin position="9"/>
        <end position="190"/>
    </location>
</feature>
<dbReference type="InterPro" id="IPR057326">
    <property type="entry name" value="KR_dom"/>
</dbReference>
<dbReference type="InterPro" id="IPR036291">
    <property type="entry name" value="NAD(P)-bd_dom_sf"/>
</dbReference>
<keyword evidence="2" id="KW-0560">Oxidoreductase</keyword>
<dbReference type="AlphaFoldDB" id="A0A2T1FKL1"/>
<dbReference type="GO" id="GO:0016020">
    <property type="term" value="C:membrane"/>
    <property type="evidence" value="ECO:0007669"/>
    <property type="project" value="TreeGrafter"/>
</dbReference>